<dbReference type="CDD" id="cd10035">
    <property type="entry name" value="UDG_like"/>
    <property type="match status" value="1"/>
</dbReference>
<evidence type="ECO:0000313" key="3">
    <source>
        <dbReference type="Proteomes" id="UP000216446"/>
    </source>
</evidence>
<evidence type="ECO:0000313" key="2">
    <source>
        <dbReference type="EMBL" id="OZC04345.1"/>
    </source>
</evidence>
<reference evidence="2 3" key="1">
    <citation type="submission" date="2016-11" db="EMBL/GenBank/DDBJ databases">
        <title>Study of marine rhodopsin-containing bacteria.</title>
        <authorList>
            <person name="Yoshizawa S."/>
            <person name="Kumagai Y."/>
            <person name="Kogure K."/>
        </authorList>
    </citation>
    <scope>NUCLEOTIDE SEQUENCE [LARGE SCALE GENOMIC DNA]</scope>
    <source>
        <strain evidence="2 3">SG-29</strain>
    </source>
</reference>
<feature type="domain" description="Uracil-DNA glycosylase-like" evidence="1">
    <location>
        <begin position="63"/>
        <end position="190"/>
    </location>
</feature>
<comment type="caution">
    <text evidence="2">The sequence shown here is derived from an EMBL/GenBank/DDBJ whole genome shotgun (WGS) entry which is preliminary data.</text>
</comment>
<dbReference type="InterPro" id="IPR005122">
    <property type="entry name" value="Uracil-DNA_glycosylase-like"/>
</dbReference>
<dbReference type="OrthoDB" id="4977218at2"/>
<evidence type="ECO:0000259" key="1">
    <source>
        <dbReference type="Pfam" id="PF03167"/>
    </source>
</evidence>
<dbReference type="InParanoid" id="A0A259U2T7"/>
<organism evidence="2 3">
    <name type="scientific">Rubricoccus marinus</name>
    <dbReference type="NCBI Taxonomy" id="716817"/>
    <lineage>
        <taxon>Bacteria</taxon>
        <taxon>Pseudomonadati</taxon>
        <taxon>Rhodothermota</taxon>
        <taxon>Rhodothermia</taxon>
        <taxon>Rhodothermales</taxon>
        <taxon>Rubricoccaceae</taxon>
        <taxon>Rubricoccus</taxon>
    </lineage>
</organism>
<keyword evidence="3" id="KW-1185">Reference proteome</keyword>
<dbReference type="RefSeq" id="WP_094550712.1">
    <property type="nucleotide sequence ID" value="NZ_MQWB01000001.1"/>
</dbReference>
<sequence length="218" mass="23895">MPDPTPGDRLWRALQTHVLDAPGGPALVNPYTYEDPALDMDGAAQIRRENIRASALTLAAPPEALIVAEAPGPWGCRFSGVPLVSEQQLLDPDFPLDGRATSLRALHGEPLKEYSGGIYWRQMLPRWGRFWTWNAVPFHPHKPDEPLTIRAPRVREIRQFADALAAVVEAVQPGRVIALGRVAERALTAVGVESTYVRHPSQGGAALFREGTDKLFGV</sequence>
<gene>
    <name evidence="2" type="ORF">BSZ36_15985</name>
</gene>
<dbReference type="EMBL" id="MQWB01000001">
    <property type="protein sequence ID" value="OZC04345.1"/>
    <property type="molecule type" value="Genomic_DNA"/>
</dbReference>
<accession>A0A259U2T7</accession>
<dbReference type="InterPro" id="IPR036895">
    <property type="entry name" value="Uracil-DNA_glycosylase-like_sf"/>
</dbReference>
<proteinExistence type="predicted"/>
<dbReference type="SUPFAM" id="SSF52141">
    <property type="entry name" value="Uracil-DNA glycosylase-like"/>
    <property type="match status" value="1"/>
</dbReference>
<protein>
    <recommendedName>
        <fullName evidence="1">Uracil-DNA glycosylase-like domain-containing protein</fullName>
    </recommendedName>
</protein>
<dbReference type="Pfam" id="PF03167">
    <property type="entry name" value="UDG"/>
    <property type="match status" value="1"/>
</dbReference>
<dbReference type="Gene3D" id="3.40.470.10">
    <property type="entry name" value="Uracil-DNA glycosylase-like domain"/>
    <property type="match status" value="1"/>
</dbReference>
<dbReference type="AlphaFoldDB" id="A0A259U2T7"/>
<name>A0A259U2T7_9BACT</name>
<dbReference type="Proteomes" id="UP000216446">
    <property type="component" value="Unassembled WGS sequence"/>
</dbReference>